<dbReference type="EMBL" id="JAGEOJ010000003">
    <property type="protein sequence ID" value="MBO2447385.1"/>
    <property type="molecule type" value="Genomic_DNA"/>
</dbReference>
<feature type="compositionally biased region" description="Low complexity" evidence="1">
    <location>
        <begin position="46"/>
        <end position="57"/>
    </location>
</feature>
<feature type="region of interest" description="Disordered" evidence="1">
    <location>
        <begin position="30"/>
        <end position="97"/>
    </location>
</feature>
<proteinExistence type="predicted"/>
<sequence>MKASRLVLIGVAAGGALAVGAVVLHRRRLAGGGGPAPERAERAERAGQAGQAGQAEPSQPERPVRPVQTAQQAQPVLKAERAEPARQPQPPLAPEDTPVERLAAELDMDPISPPRKRKATRSTKVKRASAVVLTGGVVAAAAVSGVVAFGDSGADSATDPAPAPQTVNVAAAQTEIRNVTAKAAPGTRTATAMCPPGFSVISGGGFATGVRGHSAPTAAIPFHGSGGDGFTVTWGGGTAGADENAAATCAKGLSDVGIVSKTGPSGPPSKRQVWAPCPVGTRVVGFGGKVTSAGGSALSGLGPVKRGKGGFVQAPDASQVTAYAVCAKAPAKWQVRTWTSASRSTASKDYKLLCPADTRRLGSGFTTFQQKTSLVNAFGAGAPDGVTGARTAAGPKGNGPWRLRVTAVCAR</sequence>
<reference evidence="2" key="1">
    <citation type="submission" date="2021-03" db="EMBL/GenBank/DDBJ databases">
        <authorList>
            <person name="Kanchanasin P."/>
            <person name="Saeng-In P."/>
            <person name="Phongsopitanun W."/>
            <person name="Yuki M."/>
            <person name="Kudo T."/>
            <person name="Ohkuma M."/>
            <person name="Tanasupawat S."/>
        </authorList>
    </citation>
    <scope>NUCLEOTIDE SEQUENCE</scope>
    <source>
        <strain evidence="2">GKU 128</strain>
    </source>
</reference>
<comment type="caution">
    <text evidence="2">The sequence shown here is derived from an EMBL/GenBank/DDBJ whole genome shotgun (WGS) entry which is preliminary data.</text>
</comment>
<organism evidence="2 3">
    <name type="scientific">Actinomadura barringtoniae</name>
    <dbReference type="NCBI Taxonomy" id="1427535"/>
    <lineage>
        <taxon>Bacteria</taxon>
        <taxon>Bacillati</taxon>
        <taxon>Actinomycetota</taxon>
        <taxon>Actinomycetes</taxon>
        <taxon>Streptosporangiales</taxon>
        <taxon>Thermomonosporaceae</taxon>
        <taxon>Actinomadura</taxon>
    </lineage>
</organism>
<dbReference type="AlphaFoldDB" id="A0A939T8X6"/>
<dbReference type="Proteomes" id="UP000669179">
    <property type="component" value="Unassembled WGS sequence"/>
</dbReference>
<gene>
    <name evidence="2" type="ORF">J4573_09835</name>
</gene>
<name>A0A939T8X6_9ACTN</name>
<keyword evidence="3" id="KW-1185">Reference proteome</keyword>
<protein>
    <submittedName>
        <fullName evidence="2">Uncharacterized protein</fullName>
    </submittedName>
</protein>
<evidence type="ECO:0000256" key="1">
    <source>
        <dbReference type="SAM" id="MobiDB-lite"/>
    </source>
</evidence>
<dbReference type="RefSeq" id="WP_208254956.1">
    <property type="nucleotide sequence ID" value="NZ_JAGEOJ010000003.1"/>
</dbReference>
<accession>A0A939T8X6</accession>
<evidence type="ECO:0000313" key="2">
    <source>
        <dbReference type="EMBL" id="MBO2447385.1"/>
    </source>
</evidence>
<evidence type="ECO:0000313" key="3">
    <source>
        <dbReference type="Proteomes" id="UP000669179"/>
    </source>
</evidence>